<dbReference type="GO" id="GO:0016151">
    <property type="term" value="F:nickel cation binding"/>
    <property type="evidence" value="ECO:0007669"/>
    <property type="project" value="UniProtKB-UniRule"/>
</dbReference>
<comment type="caution">
    <text evidence="4">The sequence shown here is derived from an EMBL/GenBank/DDBJ whole genome shotgun (WGS) entry which is preliminary data.</text>
</comment>
<dbReference type="AlphaFoldDB" id="A0A2V2A532"/>
<dbReference type="PIRSF" id="PIRSF009467">
    <property type="entry name" value="Ureas_acces_UreF"/>
    <property type="match status" value="1"/>
</dbReference>
<comment type="subunit">
    <text evidence="3">UreD, UreF and UreG form a complex that acts as a GTP-hydrolysis-dependent molecular chaperone, activating the urease apoprotein by helping to assemble the nickel containing metallocenter of UreC. The UreE protein probably delivers the nickel.</text>
</comment>
<dbReference type="HAMAP" id="MF_01385">
    <property type="entry name" value="UreF"/>
    <property type="match status" value="1"/>
</dbReference>
<evidence type="ECO:0000256" key="1">
    <source>
        <dbReference type="ARBA" id="ARBA00022988"/>
    </source>
</evidence>
<dbReference type="PANTHER" id="PTHR33620">
    <property type="entry name" value="UREASE ACCESSORY PROTEIN F"/>
    <property type="match status" value="1"/>
</dbReference>
<dbReference type="InterPro" id="IPR002639">
    <property type="entry name" value="UreF"/>
</dbReference>
<evidence type="ECO:0000313" key="4">
    <source>
        <dbReference type="EMBL" id="PWK14556.1"/>
    </source>
</evidence>
<gene>
    <name evidence="3" type="primary">ureF</name>
    <name evidence="4" type="ORF">C8D84_10230</name>
</gene>
<dbReference type="RefSeq" id="WP_109589705.1">
    <property type="nucleotide sequence ID" value="NZ_CAJGZY010000002.1"/>
</dbReference>
<organism evidence="4 5">
    <name type="scientific">Psychrobacter immobilis</name>
    <dbReference type="NCBI Taxonomy" id="498"/>
    <lineage>
        <taxon>Bacteria</taxon>
        <taxon>Pseudomonadati</taxon>
        <taxon>Pseudomonadota</taxon>
        <taxon>Gammaproteobacteria</taxon>
        <taxon>Moraxellales</taxon>
        <taxon>Moraxellaceae</taxon>
        <taxon>Psychrobacter</taxon>
    </lineage>
</organism>
<comment type="subcellular location">
    <subcellularLocation>
        <location evidence="3">Cytoplasm</location>
    </subcellularLocation>
</comment>
<name>A0A2V2A532_PSYIM</name>
<dbReference type="EMBL" id="QGGM01000002">
    <property type="protein sequence ID" value="PWK14556.1"/>
    <property type="molecule type" value="Genomic_DNA"/>
</dbReference>
<dbReference type="PANTHER" id="PTHR33620:SF1">
    <property type="entry name" value="UREASE ACCESSORY PROTEIN F"/>
    <property type="match status" value="1"/>
</dbReference>
<evidence type="ECO:0000313" key="5">
    <source>
        <dbReference type="Proteomes" id="UP000245655"/>
    </source>
</evidence>
<comment type="function">
    <text evidence="3">Required for maturation of urease via the functional incorporation of the urease nickel metallocenter.</text>
</comment>
<keyword evidence="1 3" id="KW-0996">Nickel insertion</keyword>
<dbReference type="GeneID" id="60254209"/>
<evidence type="ECO:0000256" key="2">
    <source>
        <dbReference type="ARBA" id="ARBA00023186"/>
    </source>
</evidence>
<reference evidence="4 5" key="1">
    <citation type="submission" date="2018-05" db="EMBL/GenBank/DDBJ databases">
        <title>Genomic Encyclopedia of Type Strains, Phase IV (KMG-IV): sequencing the most valuable type-strain genomes for metagenomic binning, comparative biology and taxonomic classification.</title>
        <authorList>
            <person name="Goeker M."/>
        </authorList>
    </citation>
    <scope>NUCLEOTIDE SEQUENCE [LARGE SCALE GENOMIC DNA]</scope>
    <source>
        <strain evidence="4 5">DSM 7229</strain>
    </source>
</reference>
<dbReference type="Proteomes" id="UP000245655">
    <property type="component" value="Unassembled WGS sequence"/>
</dbReference>
<keyword evidence="5" id="KW-1185">Reference proteome</keyword>
<evidence type="ECO:0000256" key="3">
    <source>
        <dbReference type="HAMAP-Rule" id="MF_01385"/>
    </source>
</evidence>
<dbReference type="Pfam" id="PF01730">
    <property type="entry name" value="UreF"/>
    <property type="match status" value="1"/>
</dbReference>
<dbReference type="Gene3D" id="1.10.4190.10">
    <property type="entry name" value="Urease accessory protein UreF"/>
    <property type="match status" value="1"/>
</dbReference>
<sequence>MTNHATHSQQTTRTAQGINHLNNTEVTGRLLMLASSNLPIGSYTYSQGIEPAIESGLIHDESSCLAFMSDYLELALCRYELPLLALIIEALMINDVALTDALGADYHASRETKEFVYESSQLALSLSAWLDNVLELNVPDSLLVHGFLPLFAHISSHWQLKPVQAMTTYAFGQIENMVLAAVKTVPLGQMAGQRIIWQLQQLLSQQIQPLAANVQQKFSHVQHMALMTDCSDITTFKLNLLYQQLHMSANLPNLAILSCQHERQYSRLFRS</sequence>
<dbReference type="GO" id="GO:0005737">
    <property type="term" value="C:cytoplasm"/>
    <property type="evidence" value="ECO:0007669"/>
    <property type="project" value="UniProtKB-SubCell"/>
</dbReference>
<dbReference type="InterPro" id="IPR038277">
    <property type="entry name" value="UreF_sf"/>
</dbReference>
<comment type="similarity">
    <text evidence="3">Belongs to the UreF family.</text>
</comment>
<keyword evidence="2 3" id="KW-0143">Chaperone</keyword>
<proteinExistence type="inferred from homology"/>
<protein>
    <recommendedName>
        <fullName evidence="3">Urease accessory protein UreF</fullName>
    </recommendedName>
</protein>
<keyword evidence="3" id="KW-0963">Cytoplasm</keyword>
<accession>A0A2V2A532</accession>